<organism evidence="2 3">
    <name type="scientific">Vineibacter terrae</name>
    <dbReference type="NCBI Taxonomy" id="2586908"/>
    <lineage>
        <taxon>Bacteria</taxon>
        <taxon>Pseudomonadati</taxon>
        <taxon>Pseudomonadota</taxon>
        <taxon>Alphaproteobacteria</taxon>
        <taxon>Hyphomicrobiales</taxon>
        <taxon>Vineibacter</taxon>
    </lineage>
</organism>
<proteinExistence type="predicted"/>
<accession>A0A5C8PJC3</accession>
<evidence type="ECO:0000313" key="3">
    <source>
        <dbReference type="Proteomes" id="UP000321638"/>
    </source>
</evidence>
<dbReference type="Proteomes" id="UP000321638">
    <property type="component" value="Unassembled WGS sequence"/>
</dbReference>
<dbReference type="PANTHER" id="PTHR42870:SF1">
    <property type="entry name" value="NON-SPECIFIC LIPID-TRANSFER PROTEIN-LIKE 2"/>
    <property type="match status" value="1"/>
</dbReference>
<reference evidence="2 3" key="1">
    <citation type="submission" date="2019-06" db="EMBL/GenBank/DDBJ databases">
        <title>New taxonomy in bacterial strain CC-CFT640, isolated from vineyard.</title>
        <authorList>
            <person name="Lin S.-Y."/>
            <person name="Tsai C.-F."/>
            <person name="Young C.-C."/>
        </authorList>
    </citation>
    <scope>NUCLEOTIDE SEQUENCE [LARGE SCALE GENOMIC DNA]</scope>
    <source>
        <strain evidence="2 3">CC-CFT640</strain>
    </source>
</reference>
<dbReference type="PANTHER" id="PTHR42870">
    <property type="entry name" value="ACETYL-COA C-ACETYLTRANSFERASE"/>
    <property type="match status" value="1"/>
</dbReference>
<dbReference type="InterPro" id="IPR016039">
    <property type="entry name" value="Thiolase-like"/>
</dbReference>
<keyword evidence="3" id="KW-1185">Reference proteome</keyword>
<dbReference type="OrthoDB" id="9790314at2"/>
<dbReference type="PIRSF" id="PIRSF000429">
    <property type="entry name" value="Ac-CoA_Ac_transf"/>
    <property type="match status" value="1"/>
</dbReference>
<dbReference type="CDD" id="cd00829">
    <property type="entry name" value="SCP-x_thiolase"/>
    <property type="match status" value="1"/>
</dbReference>
<comment type="caution">
    <text evidence="2">The sequence shown here is derived from an EMBL/GenBank/DDBJ whole genome shotgun (WGS) entry which is preliminary data.</text>
</comment>
<dbReference type="EMBL" id="VDUZ01000025">
    <property type="protein sequence ID" value="TXL73489.1"/>
    <property type="molecule type" value="Genomic_DNA"/>
</dbReference>
<gene>
    <name evidence="2" type="ORF">FHP25_21410</name>
</gene>
<dbReference type="InterPro" id="IPR055140">
    <property type="entry name" value="Thiolase_C_2"/>
</dbReference>
<dbReference type="RefSeq" id="WP_147849009.1">
    <property type="nucleotide sequence ID" value="NZ_VDUZ01000025.1"/>
</dbReference>
<dbReference type="InterPro" id="IPR002155">
    <property type="entry name" value="Thiolase"/>
</dbReference>
<sequence length="385" mass="41059">MTKQAFIVGVGETPPTRRSSKDIRALAIDAIDAALADAGLPPTAIDGIVTDGLIMPNTVPHEYVTAQYGMDKRRFDGSISYGGTGIVCAPMIAKAAIDAGLAETVLCYFGVDWGTRASGPYGFHDLYPAKLAFEKPVGFNGQPSYFALWARRYMHEFGATEEDLAAIAIAQRSNALRNPRSQVKKPLDLEAYRASRMISDPLRAADCCVISDGVCAFIVTTGERARDLRQKPVKIMGCGFGTEPVSGDDIFTQRADLLRIPGAAAAAQQALRQADLTLGDVDFAEIYDCFTISCLMQIESMGFCGPGEAGPFVRERGTTVDGRLPINTHGGLLSYSYLLGAEHVIEAVRQLRGEAGAAQVADAQVGLVSGLSVPDYGVLLLGRPT</sequence>
<dbReference type="GO" id="GO:0003988">
    <property type="term" value="F:acetyl-CoA C-acyltransferase activity"/>
    <property type="evidence" value="ECO:0007669"/>
    <property type="project" value="UniProtKB-ARBA"/>
</dbReference>
<dbReference type="Pfam" id="PF22691">
    <property type="entry name" value="Thiolase_C_1"/>
    <property type="match status" value="1"/>
</dbReference>
<feature type="domain" description="Thiolase C-terminal" evidence="1">
    <location>
        <begin position="251"/>
        <end position="371"/>
    </location>
</feature>
<dbReference type="Gene3D" id="3.40.47.10">
    <property type="match status" value="1"/>
</dbReference>
<evidence type="ECO:0000313" key="2">
    <source>
        <dbReference type="EMBL" id="TXL73489.1"/>
    </source>
</evidence>
<dbReference type="AlphaFoldDB" id="A0A5C8PJC3"/>
<dbReference type="SUPFAM" id="SSF53901">
    <property type="entry name" value="Thiolase-like"/>
    <property type="match status" value="2"/>
</dbReference>
<evidence type="ECO:0000259" key="1">
    <source>
        <dbReference type="Pfam" id="PF22691"/>
    </source>
</evidence>
<name>A0A5C8PJC3_9HYPH</name>
<protein>
    <submittedName>
        <fullName evidence="2">Thiolase family protein</fullName>
    </submittedName>
</protein>